<organism evidence="2 3">
    <name type="scientific">Owenia fusiformis</name>
    <name type="common">Polychaete worm</name>
    <dbReference type="NCBI Taxonomy" id="6347"/>
    <lineage>
        <taxon>Eukaryota</taxon>
        <taxon>Metazoa</taxon>
        <taxon>Spiralia</taxon>
        <taxon>Lophotrochozoa</taxon>
        <taxon>Annelida</taxon>
        <taxon>Polychaeta</taxon>
        <taxon>Sedentaria</taxon>
        <taxon>Canalipalpata</taxon>
        <taxon>Sabellida</taxon>
        <taxon>Oweniida</taxon>
        <taxon>Oweniidae</taxon>
        <taxon>Owenia</taxon>
    </lineage>
</organism>
<feature type="compositionally biased region" description="Polar residues" evidence="1">
    <location>
        <begin position="518"/>
        <end position="527"/>
    </location>
</feature>
<feature type="compositionally biased region" description="Basic and acidic residues" evidence="1">
    <location>
        <begin position="423"/>
        <end position="437"/>
    </location>
</feature>
<feature type="compositionally biased region" description="Basic and acidic residues" evidence="1">
    <location>
        <begin position="40"/>
        <end position="50"/>
    </location>
</feature>
<feature type="compositionally biased region" description="Basic and acidic residues" evidence="1">
    <location>
        <begin position="186"/>
        <end position="204"/>
    </location>
</feature>
<evidence type="ECO:0000313" key="3">
    <source>
        <dbReference type="Proteomes" id="UP000749559"/>
    </source>
</evidence>
<feature type="compositionally biased region" description="Basic and acidic residues" evidence="1">
    <location>
        <begin position="874"/>
        <end position="890"/>
    </location>
</feature>
<name>A0A8S4PJ44_OWEFU</name>
<proteinExistence type="predicted"/>
<feature type="compositionally biased region" description="Basic and acidic residues" evidence="1">
    <location>
        <begin position="477"/>
        <end position="493"/>
    </location>
</feature>
<feature type="region of interest" description="Disordered" evidence="1">
    <location>
        <begin position="343"/>
        <end position="528"/>
    </location>
</feature>
<feature type="compositionally biased region" description="Low complexity" evidence="1">
    <location>
        <begin position="270"/>
        <end position="280"/>
    </location>
</feature>
<feature type="compositionally biased region" description="Basic residues" evidence="1">
    <location>
        <begin position="786"/>
        <end position="801"/>
    </location>
</feature>
<feature type="compositionally biased region" description="Basic and acidic residues" evidence="1">
    <location>
        <begin position="293"/>
        <end position="308"/>
    </location>
</feature>
<feature type="region of interest" description="Disordered" evidence="1">
    <location>
        <begin position="872"/>
        <end position="926"/>
    </location>
</feature>
<accession>A0A8S4PJ44</accession>
<feature type="compositionally biased region" description="Basic residues" evidence="1">
    <location>
        <begin position="406"/>
        <end position="422"/>
    </location>
</feature>
<feature type="compositionally biased region" description="Basic and acidic residues" evidence="1">
    <location>
        <begin position="567"/>
        <end position="578"/>
    </location>
</feature>
<reference evidence="2" key="1">
    <citation type="submission" date="2022-03" db="EMBL/GenBank/DDBJ databases">
        <authorList>
            <person name="Martin C."/>
        </authorList>
    </citation>
    <scope>NUCLEOTIDE SEQUENCE</scope>
</reference>
<gene>
    <name evidence="2" type="ORF">OFUS_LOCUS18941</name>
</gene>
<feature type="compositionally biased region" description="Basic and acidic residues" evidence="1">
    <location>
        <begin position="348"/>
        <end position="377"/>
    </location>
</feature>
<protein>
    <submittedName>
        <fullName evidence="2">Uncharacterized protein</fullName>
    </submittedName>
</protein>
<feature type="compositionally biased region" description="Basic and acidic residues" evidence="1">
    <location>
        <begin position="754"/>
        <end position="767"/>
    </location>
</feature>
<feature type="non-terminal residue" evidence="2">
    <location>
        <position position="952"/>
    </location>
</feature>
<feature type="compositionally biased region" description="Polar residues" evidence="1">
    <location>
        <begin position="440"/>
        <end position="453"/>
    </location>
</feature>
<sequence>DADLGALRLAVLASMKAKKKETVEQEDDDDLAALREAALKSKKEKEKSLSKETNLIGAHNPSPRPSEVSPQSREASPHSREPSPRPRRYAPTGRPGIPIVPPPGEDYRPPPSRSGPGPVLRQENKPHYRQEVTPRHGPPYRQDMAARQPPPYRREVPSRSGFKQELPSRQGPAYRRGVPSRKVPPHRQENTSRPETNFKQDVKPHSPLRSQPATKQPNPVLKQQATSLRDDKAKPALIRPQDKWLEDTVGSSQSPQKTKVKSKFDRFESSSDSDSSSDSSSDSDDNALPVKPDTSESEHSDNDKKAEPEVEGDTNNARDDTLDDSLNIDGVLNLLDNSLNSIFNLDNPVKDLKDSVEVKKDTDVKKDSDSDWSESGRLKSKKSSNDSGALANKTDPQTNIADKEKIKKLKKKRKKKDKKKHKKEIDSLDQDSIKEDPSIIANQSKEASLSSLHDGNEPKALLAKRKRTEWDTSSDDDLNKHTHIKASDKKASDKYNGSKNPNILEDSDSDSESESSRFKQVNKNPSQHIKIGYINNKINLKKGAGFKAIDSSLDNVLQDTNRRGGRRERGGRTRDRVRGGGRQTNVLPNVNVDPEWDARSYAPDGNKIGYAPCSNRKTEQWESESDTEDNATSKLSAVSSVLKRNSQQPHSSGSRDCSPLRPVLRQRGGGGRERGRSLSPSRNIRSRLGPSEGSPHRSPSSNLPDMKDSPSKISIRSRLGIETKSSKISLNKTSDKAGSQEKSAPKITFVSSSESKDKHLSQDKHVVQTDSESDDQSDARTLIQKLKTKNKKHKSRSKSKSRSTSPTIQITFNRDAGNSSSKKSVKSRLGRSIHERLGLPIMKQDSDSLLDNLHKKNKKHIDINLQYNSNNDYSKIEKRDREQGNEETAPKRLKLSNSSRLRKRRTSDDRRSRSPSPPGEELENRIRKIKVKNEAIMRRKLEIDEDRKRYGK</sequence>
<feature type="compositionally biased region" description="Pro residues" evidence="1">
    <location>
        <begin position="98"/>
        <end position="113"/>
    </location>
</feature>
<feature type="region of interest" description="Disordered" evidence="1">
    <location>
        <begin position="559"/>
        <end position="613"/>
    </location>
</feature>
<dbReference type="EMBL" id="CAIIXF020000009">
    <property type="protein sequence ID" value="CAH1794194.1"/>
    <property type="molecule type" value="Genomic_DNA"/>
</dbReference>
<feature type="compositionally biased region" description="Polar residues" evidence="1">
    <location>
        <begin position="806"/>
        <end position="822"/>
    </location>
</feature>
<feature type="region of interest" description="Disordered" evidence="1">
    <location>
        <begin position="40"/>
        <end position="324"/>
    </location>
</feature>
<keyword evidence="3" id="KW-1185">Reference proteome</keyword>
<comment type="caution">
    <text evidence="2">The sequence shown here is derived from an EMBL/GenBank/DDBJ whole genome shotgun (WGS) entry which is preliminary data.</text>
</comment>
<feature type="compositionally biased region" description="Basic and acidic residues" evidence="1">
    <location>
        <begin position="75"/>
        <end position="84"/>
    </location>
</feature>
<feature type="compositionally biased region" description="Polar residues" evidence="1">
    <location>
        <begin position="640"/>
        <end position="655"/>
    </location>
</feature>
<feature type="region of interest" description="Disordered" evidence="1">
    <location>
        <begin position="640"/>
        <end position="831"/>
    </location>
</feature>
<evidence type="ECO:0000313" key="2">
    <source>
        <dbReference type="EMBL" id="CAH1794194.1"/>
    </source>
</evidence>
<feature type="compositionally biased region" description="Polar residues" evidence="1">
    <location>
        <begin position="208"/>
        <end position="227"/>
    </location>
</feature>
<feature type="compositionally biased region" description="Basic and acidic residues" evidence="1">
    <location>
        <begin position="122"/>
        <end position="134"/>
    </location>
</feature>
<dbReference type="AlphaFoldDB" id="A0A8S4PJ44"/>
<dbReference type="Proteomes" id="UP000749559">
    <property type="component" value="Unassembled WGS sequence"/>
</dbReference>
<evidence type="ECO:0000256" key="1">
    <source>
        <dbReference type="SAM" id="MobiDB-lite"/>
    </source>
</evidence>
<feature type="compositionally biased region" description="Basic and acidic residues" evidence="1">
    <location>
        <begin position="228"/>
        <end position="246"/>
    </location>
</feature>